<dbReference type="OrthoDB" id="66881at2759"/>
<dbReference type="PANTHER" id="PTHR14344">
    <property type="entry name" value="WD REPEAT PROTEIN"/>
    <property type="match status" value="1"/>
</dbReference>
<dbReference type="AlphaFoldDB" id="Q754X2"/>
<dbReference type="KEGG" id="ago:AGOS_AFL056C"/>
<dbReference type="PROSITE" id="PS50082">
    <property type="entry name" value="WD_REPEATS_2"/>
    <property type="match status" value="2"/>
</dbReference>
<dbReference type="SMART" id="SM00320">
    <property type="entry name" value="WD40"/>
    <property type="match status" value="9"/>
</dbReference>
<protein>
    <submittedName>
        <fullName evidence="8">AFL056Cp</fullName>
    </submittedName>
</protein>
<dbReference type="Proteomes" id="UP000000591">
    <property type="component" value="Chromosome VI"/>
</dbReference>
<comment type="subcellular location">
    <subcellularLocation>
        <location evidence="1">Cytoplasm</location>
    </subcellularLocation>
</comment>
<dbReference type="InParanoid" id="Q754X2"/>
<dbReference type="Pfam" id="PF00400">
    <property type="entry name" value="WD40"/>
    <property type="match status" value="4"/>
</dbReference>
<keyword evidence="3 7" id="KW-0853">WD repeat</keyword>
<comment type="similarity">
    <text evidence="6">Belongs to the WD repeat WDR6 family.</text>
</comment>
<proteinExistence type="inferred from homology"/>
<dbReference type="PANTHER" id="PTHR14344:SF3">
    <property type="entry name" value="WD REPEAT-CONTAINING PROTEIN 6"/>
    <property type="match status" value="1"/>
</dbReference>
<organism evidence="8 9">
    <name type="scientific">Eremothecium gossypii (strain ATCC 10895 / CBS 109.51 / FGSC 9923 / NRRL Y-1056)</name>
    <name type="common">Yeast</name>
    <name type="synonym">Ashbya gossypii</name>
    <dbReference type="NCBI Taxonomy" id="284811"/>
    <lineage>
        <taxon>Eukaryota</taxon>
        <taxon>Fungi</taxon>
        <taxon>Dikarya</taxon>
        <taxon>Ascomycota</taxon>
        <taxon>Saccharomycotina</taxon>
        <taxon>Saccharomycetes</taxon>
        <taxon>Saccharomycetales</taxon>
        <taxon>Saccharomycetaceae</taxon>
        <taxon>Eremothecium</taxon>
    </lineage>
</organism>
<dbReference type="InterPro" id="IPR011044">
    <property type="entry name" value="Quino_amine_DH_bsu"/>
</dbReference>
<evidence type="ECO:0000256" key="2">
    <source>
        <dbReference type="ARBA" id="ARBA00022490"/>
    </source>
</evidence>
<keyword evidence="9" id="KW-1185">Reference proteome</keyword>
<dbReference type="InterPro" id="IPR051973">
    <property type="entry name" value="tRNA_Anticodon_Mtase-Reg"/>
</dbReference>
<dbReference type="OMA" id="GGAHRQW"/>
<reference evidence="9" key="2">
    <citation type="journal article" date="2013" name="G3 (Bethesda)">
        <title>Genomes of Ashbya fungi isolated from insects reveal four mating-type loci, numerous translocations, lack of transposons, and distinct gene duplications.</title>
        <authorList>
            <person name="Dietrich F.S."/>
            <person name="Voegeli S."/>
            <person name="Kuo S."/>
            <person name="Philippsen P."/>
        </authorList>
    </citation>
    <scope>GENOME REANNOTATION</scope>
    <source>
        <strain evidence="9">ATCC 10895 / CBS 109.51 / FGSC 9923 / NRRL Y-1056</strain>
    </source>
</reference>
<sequence length="976" mass="108622">MNMSLDKVNDIAPCTAVRILGDGRCLAGCGPEIYVYEYRGGVLLNRCRVFQRNKVHGICVQDGWVIAYGDRSVSILELEDVMTRRNLKYHEYMTPEWVLGAAFSADGRSCYLLTCYNSVLEMDLEMRVVRSINAGERSLLYSGSVKVVGDAVYVCAGTVMGGVVVWELHTGAVVQRLEGHEGSIFCAVVSDDGRLVASCSDDRSIRVWSLETGEQVGIAWGHTARIWDLRFLRVADKLVSVSEDCTCRVWAVGAERMQEEAVYDVHQTKSVWAVDVQEDDMVAVTAGNDGRLRLVDLTRPGSRERPAIDLTTEGLYNMDHTTFKGFCWFERGPIAITSCGKILQRRMLGRWECILADQRLAGYSVTRRERALGLAVIANASADVLVLRVDTHEPLASKWHRVPEIGKCTNILVTRSGEDLLILAESPQPSDPLVCLRLESQTLAMKAQYVFRKPAEFSTRALGVYEHYIIVGSRFSTVAVFDLDDPSYEFVLRKLLPGDTITAITHISGHLFAITDRDGHYNFVCFDFAKRAHRVVHSNKVQKGFLEGIIRNAKGDYITYGFKADSFYMYNETKQYEIGTVLCGGANRQWDLVHRIDDSFLLCYIKAGDPYVCLVRDFPFSRVLGNGLHGREIRDISIRSDEPYKNGYLFITGSEDTNIKLNCFDVDTGEIRTFWTLKEHVSGLQRCEFINKRLFVSCSAREELFLWQVTDTFDIPYVHLLQKLPVSSSNPDLRIMDFSCKFVNGTENFVIATVCSDSSIRLWYYDSEKNAFTLLVNGFYTQCCILNAELIVLQGRLYLLVSATDGHLVVWDMAPVMPFAVEDQLQQLEGAAMAETKLPEPSVLLKVHQSGVKALGVSVRKSEFVVYSGGDDNALAISIFSCSNDSALVAKIAAFNPSAATSTITSLSVVSEGSYILTSSIDQILRVWSVARDQLQLHSQSYTTVADTGPTAVVASPSGTWALAGGAGLTLRRLLP</sequence>
<dbReference type="HOGENOM" id="CLU_002615_0_1_1"/>
<feature type="repeat" description="WD" evidence="7">
    <location>
        <begin position="897"/>
        <end position="938"/>
    </location>
</feature>
<evidence type="ECO:0000256" key="5">
    <source>
        <dbReference type="ARBA" id="ARBA00022737"/>
    </source>
</evidence>
<keyword evidence="4" id="KW-0819">tRNA processing</keyword>
<feature type="repeat" description="WD" evidence="7">
    <location>
        <begin position="177"/>
        <end position="218"/>
    </location>
</feature>
<dbReference type="RefSeq" id="NP_985492.1">
    <property type="nucleotide sequence ID" value="NM_210846.1"/>
</dbReference>
<evidence type="ECO:0000256" key="3">
    <source>
        <dbReference type="ARBA" id="ARBA00022574"/>
    </source>
</evidence>
<evidence type="ECO:0000256" key="7">
    <source>
        <dbReference type="PROSITE-ProRule" id="PRU00221"/>
    </source>
</evidence>
<reference evidence="8 9" key="1">
    <citation type="journal article" date="2004" name="Science">
        <title>The Ashbya gossypii genome as a tool for mapping the ancient Saccharomyces cerevisiae genome.</title>
        <authorList>
            <person name="Dietrich F.S."/>
            <person name="Voegeli S."/>
            <person name="Brachat S."/>
            <person name="Lerch A."/>
            <person name="Gates K."/>
            <person name="Steiner S."/>
            <person name="Mohr C."/>
            <person name="Pohlmann R."/>
            <person name="Luedi P."/>
            <person name="Choi S."/>
            <person name="Wing R.A."/>
            <person name="Flavier A."/>
            <person name="Gaffney T.D."/>
            <person name="Philippsen P."/>
        </authorList>
    </citation>
    <scope>NUCLEOTIDE SEQUENCE [LARGE SCALE GENOMIC DNA]</scope>
    <source>
        <strain evidence="9">ATCC 10895 / CBS 109.51 / FGSC 9923 / NRRL Y-1056</strain>
    </source>
</reference>
<evidence type="ECO:0000256" key="4">
    <source>
        <dbReference type="ARBA" id="ARBA00022694"/>
    </source>
</evidence>
<evidence type="ECO:0000313" key="8">
    <source>
        <dbReference type="EMBL" id="AAS53316.1"/>
    </source>
</evidence>
<dbReference type="InterPro" id="IPR036322">
    <property type="entry name" value="WD40_repeat_dom_sf"/>
</dbReference>
<dbReference type="SUPFAM" id="SSF50978">
    <property type="entry name" value="WD40 repeat-like"/>
    <property type="match status" value="2"/>
</dbReference>
<name>Q754X2_EREGS</name>
<gene>
    <name evidence="8" type="ORF">AGOS_AFL056C</name>
</gene>
<dbReference type="EMBL" id="AE016819">
    <property type="protein sequence ID" value="AAS53316.1"/>
    <property type="molecule type" value="Genomic_DNA"/>
</dbReference>
<dbReference type="STRING" id="284811.Q754X2"/>
<dbReference type="GeneID" id="4621723"/>
<keyword evidence="5" id="KW-0677">Repeat</keyword>
<evidence type="ECO:0000256" key="6">
    <source>
        <dbReference type="ARBA" id="ARBA00038255"/>
    </source>
</evidence>
<dbReference type="FunCoup" id="Q754X2">
    <property type="interactions" value="686"/>
</dbReference>
<dbReference type="InterPro" id="IPR001680">
    <property type="entry name" value="WD40_rpt"/>
</dbReference>
<dbReference type="eggNOG" id="KOG0974">
    <property type="taxonomic scope" value="Eukaryota"/>
</dbReference>
<evidence type="ECO:0000256" key="1">
    <source>
        <dbReference type="ARBA" id="ARBA00004496"/>
    </source>
</evidence>
<dbReference type="InterPro" id="IPR015943">
    <property type="entry name" value="WD40/YVTN_repeat-like_dom_sf"/>
</dbReference>
<keyword evidence="2" id="KW-0963">Cytoplasm</keyword>
<dbReference type="GO" id="GO:0005737">
    <property type="term" value="C:cytoplasm"/>
    <property type="evidence" value="ECO:0000318"/>
    <property type="project" value="GO_Central"/>
</dbReference>
<dbReference type="Gene3D" id="2.130.10.10">
    <property type="entry name" value="YVTN repeat-like/Quinoprotein amine dehydrogenase"/>
    <property type="match status" value="3"/>
</dbReference>
<dbReference type="PROSITE" id="PS50294">
    <property type="entry name" value="WD_REPEATS_REGION"/>
    <property type="match status" value="1"/>
</dbReference>
<dbReference type="GO" id="GO:0030488">
    <property type="term" value="P:tRNA methylation"/>
    <property type="evidence" value="ECO:0000318"/>
    <property type="project" value="GO_Central"/>
</dbReference>
<dbReference type="SUPFAM" id="SSF50969">
    <property type="entry name" value="YVTN repeat-like/Quinoprotein amine dehydrogenase"/>
    <property type="match status" value="1"/>
</dbReference>
<evidence type="ECO:0000313" key="9">
    <source>
        <dbReference type="Proteomes" id="UP000000591"/>
    </source>
</evidence>
<accession>Q754X2</accession>